<evidence type="ECO:0000313" key="2">
    <source>
        <dbReference type="Proteomes" id="UP000095673"/>
    </source>
</evidence>
<dbReference type="AlphaFoldDB" id="A0A173R7P8"/>
<dbReference type="Proteomes" id="UP000095673">
    <property type="component" value="Unassembled WGS sequence"/>
</dbReference>
<evidence type="ECO:0000313" key="1">
    <source>
        <dbReference type="EMBL" id="CUM73448.1"/>
    </source>
</evidence>
<dbReference type="EMBL" id="CYXM01000001">
    <property type="protein sequence ID" value="CUM73448.1"/>
    <property type="molecule type" value="Genomic_DNA"/>
</dbReference>
<dbReference type="RefSeq" id="WP_055236881.1">
    <property type="nucleotide sequence ID" value="NZ_CYXM01000001.1"/>
</dbReference>
<name>A0A173R7P8_9FIRM</name>
<proteinExistence type="predicted"/>
<accession>A0A173R7P8</accession>
<organism evidence="1 2">
    <name type="scientific">Agathobacter rectalis</name>
    <dbReference type="NCBI Taxonomy" id="39491"/>
    <lineage>
        <taxon>Bacteria</taxon>
        <taxon>Bacillati</taxon>
        <taxon>Bacillota</taxon>
        <taxon>Clostridia</taxon>
        <taxon>Lachnospirales</taxon>
        <taxon>Lachnospiraceae</taxon>
        <taxon>Agathobacter</taxon>
    </lineage>
</organism>
<evidence type="ECO:0008006" key="3">
    <source>
        <dbReference type="Google" id="ProtNLM"/>
    </source>
</evidence>
<sequence length="247" mass="27441">MEGIKEAIAYITGLAVKAEKPETIEINGRTYCTKDLRRYDAADKAEPIKATTLTSLVDYIKESREELRDRMIIQVVSATKVLLYSGLLAERDRETLFEVNALLPQFEYGREYDQESFLVAMQSCFQKTDDREAVTIMASNIVNTQQGTFSDDGVSQQAIIKTGVTTKDAAFVPNPVNLIPYRTFLEVPQPASDFVFRISEGRGGAPAFKLVAADGGLWKSQAVDNVKNYLVEALADVPDREKITIIA</sequence>
<dbReference type="OrthoDB" id="5432268at2"/>
<gene>
    <name evidence="1" type="ORF">ERS852580_00303</name>
</gene>
<reference evidence="1 2" key="1">
    <citation type="submission" date="2015-09" db="EMBL/GenBank/DDBJ databases">
        <authorList>
            <consortium name="Pathogen Informatics"/>
        </authorList>
    </citation>
    <scope>NUCLEOTIDE SEQUENCE [LARGE SCALE GENOMIC DNA]</scope>
    <source>
        <strain evidence="1 2">2789STDY5834968</strain>
    </source>
</reference>
<protein>
    <recommendedName>
        <fullName evidence="3">Phage protein</fullName>
    </recommendedName>
</protein>